<accession>A0A4X3NSZ1</accession>
<organism evidence="10 11">
    <name type="scientific">Pristionchus pacificus</name>
    <name type="common">Parasitic nematode worm</name>
    <dbReference type="NCBI Taxonomy" id="54126"/>
    <lineage>
        <taxon>Eukaryota</taxon>
        <taxon>Metazoa</taxon>
        <taxon>Ecdysozoa</taxon>
        <taxon>Nematoda</taxon>
        <taxon>Chromadorea</taxon>
        <taxon>Rhabditida</taxon>
        <taxon>Rhabditina</taxon>
        <taxon>Diplogasteromorpha</taxon>
        <taxon>Diplogasteroidea</taxon>
        <taxon>Neodiplogasteridae</taxon>
        <taxon>Pristionchus</taxon>
    </lineage>
</organism>
<feature type="signal peptide" evidence="8">
    <location>
        <begin position="1"/>
        <end position="16"/>
    </location>
</feature>
<dbReference type="InterPro" id="IPR008632">
    <property type="entry name" value="Gp-FAR-1"/>
</dbReference>
<proteinExistence type="inferred from homology"/>
<dbReference type="Proteomes" id="UP000005239">
    <property type="component" value="Unassembled WGS sequence"/>
</dbReference>
<feature type="chain" id="PRO_5013508804" description="Fatty-acid and retinol-binding protein 1" evidence="8">
    <location>
        <begin position="17"/>
        <end position="199"/>
    </location>
</feature>
<dbReference type="GO" id="GO:0008289">
    <property type="term" value="F:lipid binding"/>
    <property type="evidence" value="ECO:0007669"/>
    <property type="project" value="UniProtKB-KW"/>
</dbReference>
<gene>
    <name evidence="10" type="primary">WBGene00272481</name>
    <name evidence="9" type="synonym">WBGene00271865</name>
</gene>
<keyword evidence="7" id="KW-0446">Lipid-binding</keyword>
<name>A0A2A6C8X6_PRIPA</name>
<comment type="subcellular location">
    <subcellularLocation>
        <location evidence="1">Secreted</location>
    </subcellularLocation>
</comment>
<evidence type="ECO:0000256" key="6">
    <source>
        <dbReference type="ARBA" id="ARBA00023054"/>
    </source>
</evidence>
<dbReference type="EnsemblMetazoa" id="PPA34112.1">
    <property type="protein sequence ID" value="PPA34112.1"/>
    <property type="gene ID" value="WBGene00272481"/>
</dbReference>
<keyword evidence="11" id="KW-1185">Reference proteome</keyword>
<dbReference type="Gene3D" id="1.20.120.1100">
    <property type="match status" value="1"/>
</dbReference>
<evidence type="ECO:0000256" key="5">
    <source>
        <dbReference type="ARBA" id="ARBA00022729"/>
    </source>
</evidence>
<evidence type="ECO:0000313" key="9">
    <source>
        <dbReference type="EnsemblMetazoa" id="PPA33496.1"/>
    </source>
</evidence>
<evidence type="ECO:0000313" key="11">
    <source>
        <dbReference type="Proteomes" id="UP000005239"/>
    </source>
</evidence>
<evidence type="ECO:0000313" key="10">
    <source>
        <dbReference type="EnsemblMetazoa" id="PPA34112.1"/>
    </source>
</evidence>
<dbReference type="EnsemblMetazoa" id="PPA33496.1">
    <property type="protein sequence ID" value="PPA33496.1"/>
    <property type="gene ID" value="WBGene00271865"/>
</dbReference>
<keyword evidence="4" id="KW-0964">Secreted</keyword>
<keyword evidence="6" id="KW-0175">Coiled coil</keyword>
<accession>A0A2A6C8X6</accession>
<sequence>MHRFIVIGFLADLASATPLPKEEFDKLEEKYNVTGLFGAKYNLTVALDILIEEANIVGVLTEEHLKTCIALEEAWVEFQEKWATVRFESTDQIMNVLKNKTPKVHETINGFRPVYTSMMRGVDKDAAAFMEEIFDSYDALPVESKNGMNRETCARTTEMIMRTAGNSVVDQLRMDIECKLRDAKRIEEIEKQLDQKNND</sequence>
<keyword evidence="5 8" id="KW-0732">Signal</keyword>
<comment type="similarity">
    <text evidence="2">Belongs to the fatty-acid and retinol-binding protein (FARBP) family.</text>
</comment>
<evidence type="ECO:0000256" key="7">
    <source>
        <dbReference type="ARBA" id="ARBA00023121"/>
    </source>
</evidence>
<evidence type="ECO:0000256" key="4">
    <source>
        <dbReference type="ARBA" id="ARBA00022525"/>
    </source>
</evidence>
<evidence type="ECO:0000256" key="1">
    <source>
        <dbReference type="ARBA" id="ARBA00004613"/>
    </source>
</evidence>
<dbReference type="GO" id="GO:0005576">
    <property type="term" value="C:extracellular region"/>
    <property type="evidence" value="ECO:0007669"/>
    <property type="project" value="UniProtKB-SubCell"/>
</dbReference>
<dbReference type="PANTHER" id="PTHR31418:SF7">
    <property type="entry name" value="FATTY-ACID AND RETINOL-BINDING PROTEIN 1"/>
    <property type="match status" value="1"/>
</dbReference>
<evidence type="ECO:0000256" key="8">
    <source>
        <dbReference type="SAM" id="SignalP"/>
    </source>
</evidence>
<dbReference type="AlphaFoldDB" id="A0A2A6C8X6"/>
<reference evidence="10" key="2">
    <citation type="submission" date="2022-06" db="UniProtKB">
        <authorList>
            <consortium name="EnsemblMetazoa"/>
        </authorList>
    </citation>
    <scope>IDENTIFICATION</scope>
    <source>
        <strain evidence="10">PS312</strain>
    </source>
</reference>
<protein>
    <recommendedName>
        <fullName evidence="3">Fatty-acid and retinol-binding protein 1</fullName>
    </recommendedName>
</protein>
<evidence type="ECO:0000256" key="2">
    <source>
        <dbReference type="ARBA" id="ARBA00006648"/>
    </source>
</evidence>
<reference evidence="11" key="1">
    <citation type="journal article" date="2008" name="Nat. Genet.">
        <title>The Pristionchus pacificus genome provides a unique perspective on nematode lifestyle and parasitism.</title>
        <authorList>
            <person name="Dieterich C."/>
            <person name="Clifton S.W."/>
            <person name="Schuster L.N."/>
            <person name="Chinwalla A."/>
            <person name="Delehaunty K."/>
            <person name="Dinkelacker I."/>
            <person name="Fulton L."/>
            <person name="Fulton R."/>
            <person name="Godfrey J."/>
            <person name="Minx P."/>
            <person name="Mitreva M."/>
            <person name="Roeseler W."/>
            <person name="Tian H."/>
            <person name="Witte H."/>
            <person name="Yang S.P."/>
            <person name="Wilson R.K."/>
            <person name="Sommer R.J."/>
        </authorList>
    </citation>
    <scope>NUCLEOTIDE SEQUENCE [LARGE SCALE GENOMIC DNA]</scope>
    <source>
        <strain evidence="11">PS312</strain>
    </source>
</reference>
<dbReference type="PANTHER" id="PTHR31418">
    <property type="entry name" value="FATTY-ACID AND RETINOL-BINDING PROTEIN 1"/>
    <property type="match status" value="1"/>
</dbReference>
<evidence type="ECO:0000256" key="3">
    <source>
        <dbReference type="ARBA" id="ARBA00017453"/>
    </source>
</evidence>